<dbReference type="PANTHER" id="PTHR34223:SF51">
    <property type="entry name" value="OS06G0556300 PROTEIN"/>
    <property type="match status" value="1"/>
</dbReference>
<protein>
    <submittedName>
        <fullName evidence="4">F-box/FBD/LRR-repeat protein At5g53840-like</fullName>
    </submittedName>
</protein>
<organism evidence="3 4">
    <name type="scientific">Vigna radiata var. radiata</name>
    <name type="common">Mung bean</name>
    <name type="synonym">Phaseolus aureus</name>
    <dbReference type="NCBI Taxonomy" id="3916"/>
    <lineage>
        <taxon>Eukaryota</taxon>
        <taxon>Viridiplantae</taxon>
        <taxon>Streptophyta</taxon>
        <taxon>Embryophyta</taxon>
        <taxon>Tracheophyta</taxon>
        <taxon>Spermatophyta</taxon>
        <taxon>Magnoliopsida</taxon>
        <taxon>eudicotyledons</taxon>
        <taxon>Gunneridae</taxon>
        <taxon>Pentapetalae</taxon>
        <taxon>rosids</taxon>
        <taxon>fabids</taxon>
        <taxon>Fabales</taxon>
        <taxon>Fabaceae</taxon>
        <taxon>Papilionoideae</taxon>
        <taxon>50 kb inversion clade</taxon>
        <taxon>NPAAA clade</taxon>
        <taxon>indigoferoid/millettioid clade</taxon>
        <taxon>Phaseoleae</taxon>
        <taxon>Vigna</taxon>
    </lineage>
</organism>
<dbReference type="InterPro" id="IPR001810">
    <property type="entry name" value="F-box_dom"/>
</dbReference>
<dbReference type="PANTHER" id="PTHR34223">
    <property type="entry name" value="OS11G0201299 PROTEIN"/>
    <property type="match status" value="1"/>
</dbReference>
<dbReference type="InterPro" id="IPR053781">
    <property type="entry name" value="F-box_AtFBL13-like"/>
</dbReference>
<dbReference type="CDD" id="cd22160">
    <property type="entry name" value="F-box_AtFBL13-like"/>
    <property type="match status" value="1"/>
</dbReference>
<dbReference type="Proteomes" id="UP000087766">
    <property type="component" value="Chromosome 6"/>
</dbReference>
<dbReference type="Pfam" id="PF00646">
    <property type="entry name" value="F-box"/>
    <property type="match status" value="1"/>
</dbReference>
<dbReference type="STRING" id="3916.A0A1S3UA56"/>
<name>A0A1S3UA56_VIGRR</name>
<evidence type="ECO:0000256" key="1">
    <source>
        <dbReference type="SAM" id="MobiDB-lite"/>
    </source>
</evidence>
<sequence>MKGDNFYRKESSKEEKENKGKDKEEKEEDRLTKLPDEIILHILSFVDAKTTVQTSVLNKRYRYLWASLPVLNFVDSFDLPEIFNSFVRHFLAYRDTSINIFNVNLEFLYSYEDEYFRDYMVDLIVNSTIEHVIGTPSVTTTIEGLTIDSYSLMSDLPKLSVCTSLTTLKLSNISIDTANFDIPTLKHLYLCYCQFDCELESPFDPFKGCINLESLYFHGCTYSAEINTFKISPSHLVDLNMSGFISNGYFLSDSVFKLQSPRLKYFKYTGYDNLYPILTEINLLFVEKIYIDLRCLDNDTNSLYTLIELFEIMQSATSISLSLEIIHVLSMFSYELEDKCSPFTRMQNYEIICDDSSSAMPRDEQY</sequence>
<dbReference type="Gene3D" id="1.20.1280.50">
    <property type="match status" value="1"/>
</dbReference>
<feature type="domain" description="F-box" evidence="2">
    <location>
        <begin position="28"/>
        <end position="64"/>
    </location>
</feature>
<dbReference type="GeneID" id="106763215"/>
<proteinExistence type="predicted"/>
<dbReference type="InterPro" id="IPR036047">
    <property type="entry name" value="F-box-like_dom_sf"/>
</dbReference>
<dbReference type="InterPro" id="IPR032675">
    <property type="entry name" value="LRR_dom_sf"/>
</dbReference>
<dbReference type="AlphaFoldDB" id="A0A1S3UA56"/>
<keyword evidence="3" id="KW-1185">Reference proteome</keyword>
<feature type="region of interest" description="Disordered" evidence="1">
    <location>
        <begin position="1"/>
        <end position="29"/>
    </location>
</feature>
<dbReference type="OrthoDB" id="1848700at2759"/>
<dbReference type="KEGG" id="vra:106763215"/>
<dbReference type="InterPro" id="IPR053197">
    <property type="entry name" value="F-box_SCFL_complex_component"/>
</dbReference>
<dbReference type="SUPFAM" id="SSF52058">
    <property type="entry name" value="L domain-like"/>
    <property type="match status" value="1"/>
</dbReference>
<evidence type="ECO:0000313" key="3">
    <source>
        <dbReference type="Proteomes" id="UP000087766"/>
    </source>
</evidence>
<evidence type="ECO:0000259" key="2">
    <source>
        <dbReference type="PROSITE" id="PS50181"/>
    </source>
</evidence>
<dbReference type="RefSeq" id="XP_014502910.1">
    <property type="nucleotide sequence ID" value="XM_014647424.1"/>
</dbReference>
<dbReference type="Gene3D" id="3.80.10.10">
    <property type="entry name" value="Ribonuclease Inhibitor"/>
    <property type="match status" value="1"/>
</dbReference>
<reference evidence="4" key="2">
    <citation type="submission" date="2025-08" db="UniProtKB">
        <authorList>
            <consortium name="RefSeq"/>
        </authorList>
    </citation>
    <scope>IDENTIFICATION</scope>
    <source>
        <tissue evidence="4">Leaf</tissue>
    </source>
</reference>
<evidence type="ECO:0000313" key="4">
    <source>
        <dbReference type="RefSeq" id="XP_014502910.1"/>
    </source>
</evidence>
<dbReference type="SUPFAM" id="SSF81383">
    <property type="entry name" value="F-box domain"/>
    <property type="match status" value="1"/>
</dbReference>
<dbReference type="PROSITE" id="PS50181">
    <property type="entry name" value="FBOX"/>
    <property type="match status" value="1"/>
</dbReference>
<reference evidence="3" key="1">
    <citation type="journal article" date="2014" name="Nat. Commun.">
        <title>Genome sequence of mungbean and insights into evolution within Vigna species.</title>
        <authorList>
            <person name="Kang Y.J."/>
            <person name="Kim S.K."/>
            <person name="Kim M.Y."/>
            <person name="Lestari P."/>
            <person name="Kim K.H."/>
            <person name="Ha B.K."/>
            <person name="Jun T.H."/>
            <person name="Hwang W.J."/>
            <person name="Lee T."/>
            <person name="Lee J."/>
            <person name="Shim S."/>
            <person name="Yoon M.Y."/>
            <person name="Jang Y.E."/>
            <person name="Han K.S."/>
            <person name="Taeprayoon P."/>
            <person name="Yoon N."/>
            <person name="Somta P."/>
            <person name="Tanya P."/>
            <person name="Kim K.S."/>
            <person name="Gwag J.G."/>
            <person name="Moon J.K."/>
            <person name="Lee Y.H."/>
            <person name="Park B.S."/>
            <person name="Bombarely A."/>
            <person name="Doyle J.J."/>
            <person name="Jackson S.A."/>
            <person name="Schafleitner R."/>
            <person name="Srinives P."/>
            <person name="Varshney R.K."/>
            <person name="Lee S.H."/>
        </authorList>
    </citation>
    <scope>NUCLEOTIDE SEQUENCE [LARGE SCALE GENOMIC DNA]</scope>
    <source>
        <strain evidence="3">cv. VC1973A</strain>
    </source>
</reference>
<accession>A0A1S3UA56</accession>
<gene>
    <name evidence="4" type="primary">LOC106763215</name>
</gene>